<accession>A0A4C1WQ23</accession>
<organism evidence="2 3">
    <name type="scientific">Eumeta variegata</name>
    <name type="common">Bagworm moth</name>
    <name type="synonym">Eumeta japonica</name>
    <dbReference type="NCBI Taxonomy" id="151549"/>
    <lineage>
        <taxon>Eukaryota</taxon>
        <taxon>Metazoa</taxon>
        <taxon>Ecdysozoa</taxon>
        <taxon>Arthropoda</taxon>
        <taxon>Hexapoda</taxon>
        <taxon>Insecta</taxon>
        <taxon>Pterygota</taxon>
        <taxon>Neoptera</taxon>
        <taxon>Endopterygota</taxon>
        <taxon>Lepidoptera</taxon>
        <taxon>Glossata</taxon>
        <taxon>Ditrysia</taxon>
        <taxon>Tineoidea</taxon>
        <taxon>Psychidae</taxon>
        <taxon>Oiketicinae</taxon>
        <taxon>Eumeta</taxon>
    </lineage>
</organism>
<gene>
    <name evidence="2" type="ORF">EVAR_35812_1</name>
</gene>
<dbReference type="EMBL" id="BGZK01000606">
    <property type="protein sequence ID" value="GBP52622.1"/>
    <property type="molecule type" value="Genomic_DNA"/>
</dbReference>
<comment type="caution">
    <text evidence="2">The sequence shown here is derived from an EMBL/GenBank/DDBJ whole genome shotgun (WGS) entry which is preliminary data.</text>
</comment>
<evidence type="ECO:0000256" key="1">
    <source>
        <dbReference type="SAM" id="MobiDB-lite"/>
    </source>
</evidence>
<reference evidence="2 3" key="1">
    <citation type="journal article" date="2019" name="Commun. Biol.">
        <title>The bagworm genome reveals a unique fibroin gene that provides high tensile strength.</title>
        <authorList>
            <person name="Kono N."/>
            <person name="Nakamura H."/>
            <person name="Ohtoshi R."/>
            <person name="Tomita M."/>
            <person name="Numata K."/>
            <person name="Arakawa K."/>
        </authorList>
    </citation>
    <scope>NUCLEOTIDE SEQUENCE [LARGE SCALE GENOMIC DNA]</scope>
</reference>
<keyword evidence="3" id="KW-1185">Reference proteome</keyword>
<sequence>MHMASGRPRAAALPCGPGGAHPFPTLLVIVTWARPARAQARGGGAAGRGVSYILRYVTIQYESNIALIGSAGGAARPGPASAAGAAGGTAAAGRLPLKQKRGRAAPKHNAMK</sequence>
<feature type="compositionally biased region" description="Basic residues" evidence="1">
    <location>
        <begin position="97"/>
        <end position="112"/>
    </location>
</feature>
<dbReference type="Proteomes" id="UP000299102">
    <property type="component" value="Unassembled WGS sequence"/>
</dbReference>
<evidence type="ECO:0000313" key="2">
    <source>
        <dbReference type="EMBL" id="GBP52622.1"/>
    </source>
</evidence>
<name>A0A4C1WQ23_EUMVA</name>
<feature type="compositionally biased region" description="Low complexity" evidence="1">
    <location>
        <begin position="73"/>
        <end position="94"/>
    </location>
</feature>
<protein>
    <submittedName>
        <fullName evidence="2">Uncharacterized protein</fullName>
    </submittedName>
</protein>
<feature type="region of interest" description="Disordered" evidence="1">
    <location>
        <begin position="73"/>
        <end position="112"/>
    </location>
</feature>
<evidence type="ECO:0000313" key="3">
    <source>
        <dbReference type="Proteomes" id="UP000299102"/>
    </source>
</evidence>
<proteinExistence type="predicted"/>
<dbReference type="AlphaFoldDB" id="A0A4C1WQ23"/>